<dbReference type="Proteomes" id="UP000824088">
    <property type="component" value="Unassembled WGS sequence"/>
</dbReference>
<gene>
    <name evidence="2" type="ORF">IAD51_00725</name>
</gene>
<reference evidence="2" key="1">
    <citation type="submission" date="2020-10" db="EMBL/GenBank/DDBJ databases">
        <authorList>
            <person name="Gilroy R."/>
        </authorList>
    </citation>
    <scope>NUCLEOTIDE SEQUENCE</scope>
    <source>
        <strain evidence="2">1063</strain>
    </source>
</reference>
<feature type="chain" id="PRO_5039315333" description="Lipoprotein" evidence="1">
    <location>
        <begin position="34"/>
        <end position="599"/>
    </location>
</feature>
<feature type="signal peptide" evidence="1">
    <location>
        <begin position="1"/>
        <end position="33"/>
    </location>
</feature>
<accession>A0A9D1HQN7</accession>
<name>A0A9D1HQN7_9FIRM</name>
<protein>
    <recommendedName>
        <fullName evidence="4">Lipoprotein</fullName>
    </recommendedName>
</protein>
<dbReference type="PROSITE" id="PS51257">
    <property type="entry name" value="PROKAR_LIPOPROTEIN"/>
    <property type="match status" value="1"/>
</dbReference>
<keyword evidence="1" id="KW-0732">Signal</keyword>
<evidence type="ECO:0000313" key="3">
    <source>
        <dbReference type="Proteomes" id="UP000824088"/>
    </source>
</evidence>
<dbReference type="AlphaFoldDB" id="A0A9D1HQN7"/>
<dbReference type="EMBL" id="DVMN01000010">
    <property type="protein sequence ID" value="HIU20756.1"/>
    <property type="molecule type" value="Genomic_DNA"/>
</dbReference>
<reference evidence="2" key="2">
    <citation type="journal article" date="2021" name="PeerJ">
        <title>Extensive microbial diversity within the chicken gut microbiome revealed by metagenomics and culture.</title>
        <authorList>
            <person name="Gilroy R."/>
            <person name="Ravi A."/>
            <person name="Getino M."/>
            <person name="Pursley I."/>
            <person name="Horton D.L."/>
            <person name="Alikhan N.F."/>
            <person name="Baker D."/>
            <person name="Gharbi K."/>
            <person name="Hall N."/>
            <person name="Watson M."/>
            <person name="Adriaenssens E.M."/>
            <person name="Foster-Nyarko E."/>
            <person name="Jarju S."/>
            <person name="Secka A."/>
            <person name="Antonio M."/>
            <person name="Oren A."/>
            <person name="Chaudhuri R.R."/>
            <person name="La Ragione R."/>
            <person name="Hildebrand F."/>
            <person name="Pallen M.J."/>
        </authorList>
    </citation>
    <scope>NUCLEOTIDE SEQUENCE</scope>
    <source>
        <strain evidence="2">1063</strain>
    </source>
</reference>
<organism evidence="2 3">
    <name type="scientific">Candidatus Limadaptatus stercorigallinarum</name>
    <dbReference type="NCBI Taxonomy" id="2840845"/>
    <lineage>
        <taxon>Bacteria</taxon>
        <taxon>Bacillati</taxon>
        <taxon>Bacillota</taxon>
        <taxon>Clostridia</taxon>
        <taxon>Eubacteriales</taxon>
        <taxon>Candidatus Limadaptatus</taxon>
    </lineage>
</organism>
<evidence type="ECO:0008006" key="4">
    <source>
        <dbReference type="Google" id="ProtNLM"/>
    </source>
</evidence>
<evidence type="ECO:0000256" key="1">
    <source>
        <dbReference type="SAM" id="SignalP"/>
    </source>
</evidence>
<proteinExistence type="predicted"/>
<evidence type="ECO:0000313" key="2">
    <source>
        <dbReference type="EMBL" id="HIU20756.1"/>
    </source>
</evidence>
<sequence>MFDTRTGMQISLRRVAAFLLVALLISACVCALAACDDKNGQSEEERRVAALASFDANVLAAFNDVWTPDMPREEVVTLTDCGSYVETSLWLDLVGEVLSASSLQTAKIELLAEFAASEDGKGLVRDAADNLSAALDLINAVGFTSSDVQDLGFGLLRSVTENIAALYRSAEEELTALLSYVVGTGRSDVNAALERVERVLATDFADAETVAAAVAALDEAEGGIKTLLGFVYDTERTFGGGTAGDNLGSLLEGLSSGALADISETEMFVWLDSLVRSIEEFGADMTAETTAGIKTAIQSVQACFDGFTQPVDVVDEALEWLTYIGAFADELPVLADYAVAALDVLYERDGNGEYTHSFIRKLKSYAAEEDDALRELNAYILAAGLMSSFADGVGAEELKVEVDAVAASGDSTKRLALYLGAMLGTAATGTPLVITEDDYAAMGVEVFYRVFETAFDNAYRDYVLDPEEYENRVRSWAGIVINYVGSMNAILEERGEAAVPLNVTNRDEITADWHDAIMTAAEEVSERVSADTGDGSLPEKAAAEIKAQIDALYSDGLDDIRALAAEDLITDADSEAAERVRTTVASNPALYIFAMLLAL</sequence>
<comment type="caution">
    <text evidence="2">The sequence shown here is derived from an EMBL/GenBank/DDBJ whole genome shotgun (WGS) entry which is preliminary data.</text>
</comment>